<feature type="region of interest" description="Disordered" evidence="2">
    <location>
        <begin position="633"/>
        <end position="702"/>
    </location>
</feature>
<evidence type="ECO:0000313" key="4">
    <source>
        <dbReference type="Proteomes" id="UP000050795"/>
    </source>
</evidence>
<protein>
    <recommendedName>
        <fullName evidence="3">C2H2-type domain-containing protein</fullName>
    </recommendedName>
</protein>
<feature type="region of interest" description="Disordered" evidence="2">
    <location>
        <begin position="466"/>
        <end position="494"/>
    </location>
</feature>
<feature type="compositionally biased region" description="Low complexity" evidence="2">
    <location>
        <begin position="668"/>
        <end position="689"/>
    </location>
</feature>
<organism evidence="4 5">
    <name type="scientific">Trichobilharzia regenti</name>
    <name type="common">Nasal bird schistosome</name>
    <dbReference type="NCBI Taxonomy" id="157069"/>
    <lineage>
        <taxon>Eukaryota</taxon>
        <taxon>Metazoa</taxon>
        <taxon>Spiralia</taxon>
        <taxon>Lophotrochozoa</taxon>
        <taxon>Platyhelminthes</taxon>
        <taxon>Trematoda</taxon>
        <taxon>Digenea</taxon>
        <taxon>Strigeidida</taxon>
        <taxon>Schistosomatoidea</taxon>
        <taxon>Schistosomatidae</taxon>
        <taxon>Trichobilharzia</taxon>
    </lineage>
</organism>
<feature type="compositionally biased region" description="Low complexity" evidence="2">
    <location>
        <begin position="360"/>
        <end position="386"/>
    </location>
</feature>
<feature type="compositionally biased region" description="Low complexity" evidence="2">
    <location>
        <begin position="266"/>
        <end position="277"/>
    </location>
</feature>
<feature type="compositionally biased region" description="Polar residues" evidence="2">
    <location>
        <begin position="347"/>
        <end position="359"/>
    </location>
</feature>
<dbReference type="WBParaSite" id="TREG1_81920.1">
    <property type="protein sequence ID" value="TREG1_81920.1"/>
    <property type="gene ID" value="TREG1_81920"/>
</dbReference>
<feature type="region of interest" description="Disordered" evidence="2">
    <location>
        <begin position="736"/>
        <end position="785"/>
    </location>
</feature>
<reference evidence="4" key="1">
    <citation type="submission" date="2022-06" db="EMBL/GenBank/DDBJ databases">
        <authorList>
            <person name="Berger JAMES D."/>
            <person name="Berger JAMES D."/>
        </authorList>
    </citation>
    <scope>NUCLEOTIDE SEQUENCE [LARGE SCALE GENOMIC DNA]</scope>
</reference>
<dbReference type="InterPro" id="IPR013087">
    <property type="entry name" value="Znf_C2H2_type"/>
</dbReference>
<feature type="region of interest" description="Disordered" evidence="2">
    <location>
        <begin position="38"/>
        <end position="64"/>
    </location>
</feature>
<keyword evidence="1" id="KW-0479">Metal-binding</keyword>
<dbReference type="SUPFAM" id="SSF57667">
    <property type="entry name" value="beta-beta-alpha zinc fingers"/>
    <property type="match status" value="1"/>
</dbReference>
<feature type="compositionally biased region" description="Polar residues" evidence="2">
    <location>
        <begin position="652"/>
        <end position="667"/>
    </location>
</feature>
<evidence type="ECO:0000256" key="2">
    <source>
        <dbReference type="SAM" id="MobiDB-lite"/>
    </source>
</evidence>
<name>A0AA85K9D2_TRIRE</name>
<dbReference type="GO" id="GO:0008270">
    <property type="term" value="F:zinc ion binding"/>
    <property type="evidence" value="ECO:0007669"/>
    <property type="project" value="UniProtKB-KW"/>
</dbReference>
<evidence type="ECO:0000259" key="3">
    <source>
        <dbReference type="PROSITE" id="PS50157"/>
    </source>
</evidence>
<feature type="compositionally biased region" description="Basic residues" evidence="2">
    <location>
        <begin position="771"/>
        <end position="780"/>
    </location>
</feature>
<keyword evidence="4" id="KW-1185">Reference proteome</keyword>
<feature type="region of interest" description="Disordered" evidence="2">
    <location>
        <begin position="347"/>
        <end position="386"/>
    </location>
</feature>
<dbReference type="PROSITE" id="PS50157">
    <property type="entry name" value="ZINC_FINGER_C2H2_2"/>
    <property type="match status" value="1"/>
</dbReference>
<feature type="compositionally biased region" description="Basic and acidic residues" evidence="2">
    <location>
        <begin position="755"/>
        <end position="767"/>
    </location>
</feature>
<feature type="compositionally biased region" description="Pro residues" evidence="2">
    <location>
        <begin position="467"/>
        <end position="476"/>
    </location>
</feature>
<dbReference type="Proteomes" id="UP000050795">
    <property type="component" value="Unassembled WGS sequence"/>
</dbReference>
<sequence>MRMTAASTTRLTNNNGLSDKILISDYHLSEPITVDTQSSMDVDSCGTTTQWDTSSASNSQSTLHNDQISMNRNDLSVNVTALNTTTTANNINNNNSNTSNTTHRMNTSLSYIPPGLISVLNESNCLTVCAIGHFSIGHTWGPYLIHIGSELRQKLTAFSTELDPDFLITLSVKSKDANYENVNSLIVGEEHTWIRVIHETGLRSEKNEYNLDILVDPILKTITLQVKSDINPQDSLIGVVRIVSGNHKVSDQITMSSCHSSTLFSSTKSMASSTPPSLSANTTSTGPRRDKKCTHCGISFSNMDTLNAHMTHYCSRRPGLISSNTATATTATTTIIQPSTSVTITSAEASTNNKTPVNKFSQNSTSTQRQNSSQSSGGISGNFNSNINSCNPVPTVRYSTVEENGISGLNSLTPIPEISTYDSVQMNNLINPTLLNLFGVNNGSDISQIFQNPIASFMLPMLSRLIPPLPPPPQPTTPNATGDPPNQSNTNALSPTLLTSMKRPSLAPEKLKSNHSSDASSSSSSNNFCETRVSPTQTIAHINQNSNADRNLTDQHTPKVLFCPNCQQLYTSQYLSTMTSKASVDNISRQNETIWNLSQLSEAAHRFGLILAAPLVTANGLQYIPVNLSSKLTNRSSTEKQHPQPINKKRQSTTPNPSCEITNDSLNSVNITSPSLSSSSSVSSSLINPPGNKPRDAPMSRLNTPNILDLSINPHNPQLLNSLALYNAINEFRDVQHQEQSDPSYLFSPQLVPPGKRDIPDAMKDSSHYANRSHHHHQHHLSNMNSSQKLLGNTEDTRANRLPISNNQKSNGDSPAPTEMSLLQAFSNILSYTNDLLSNSQSIPFHLILINYYSCCMHR</sequence>
<reference evidence="5" key="2">
    <citation type="submission" date="2023-11" db="UniProtKB">
        <authorList>
            <consortium name="WormBaseParasite"/>
        </authorList>
    </citation>
    <scope>IDENTIFICATION</scope>
</reference>
<accession>A0AA85K9D2</accession>
<evidence type="ECO:0000313" key="5">
    <source>
        <dbReference type="WBParaSite" id="TREG1_81920.1"/>
    </source>
</evidence>
<feature type="region of interest" description="Disordered" evidence="2">
    <location>
        <begin position="506"/>
        <end position="530"/>
    </location>
</feature>
<keyword evidence="1" id="KW-0862">Zinc</keyword>
<dbReference type="AlphaFoldDB" id="A0AA85K9D2"/>
<dbReference type="InterPro" id="IPR036236">
    <property type="entry name" value="Znf_C2H2_sf"/>
</dbReference>
<proteinExistence type="predicted"/>
<keyword evidence="1" id="KW-0863">Zinc-finger</keyword>
<feature type="compositionally biased region" description="Low complexity" evidence="2">
    <location>
        <begin position="514"/>
        <end position="527"/>
    </location>
</feature>
<evidence type="ECO:0000256" key="1">
    <source>
        <dbReference type="PROSITE-ProRule" id="PRU00042"/>
    </source>
</evidence>
<feature type="compositionally biased region" description="Polar residues" evidence="2">
    <location>
        <begin position="484"/>
        <end position="494"/>
    </location>
</feature>
<feature type="domain" description="C2H2-type" evidence="3">
    <location>
        <begin position="291"/>
        <end position="318"/>
    </location>
</feature>
<feature type="region of interest" description="Disordered" evidence="2">
    <location>
        <begin position="266"/>
        <end position="290"/>
    </location>
</feature>